<dbReference type="GO" id="GO:0005886">
    <property type="term" value="C:plasma membrane"/>
    <property type="evidence" value="ECO:0007669"/>
    <property type="project" value="TreeGrafter"/>
</dbReference>
<dbReference type="AlphaFoldDB" id="A0A645EPS3"/>
<comment type="subcellular location">
    <subcellularLocation>
        <location evidence="1">Endomembrane system</location>
        <topology evidence="1">Multi-pass membrane protein</topology>
    </subcellularLocation>
</comment>
<dbReference type="GO" id="GO:0012505">
    <property type="term" value="C:endomembrane system"/>
    <property type="evidence" value="ECO:0007669"/>
    <property type="project" value="UniProtKB-SubCell"/>
</dbReference>
<dbReference type="InterPro" id="IPR045018">
    <property type="entry name" value="Azg-like"/>
</dbReference>
<gene>
    <name evidence="4" type="primary">adeQ_7</name>
    <name evidence="4" type="ORF">SDC9_150499</name>
</gene>
<reference evidence="4" key="1">
    <citation type="submission" date="2019-08" db="EMBL/GenBank/DDBJ databases">
        <authorList>
            <person name="Kucharzyk K."/>
            <person name="Murdoch R.W."/>
            <person name="Higgins S."/>
            <person name="Loffler F."/>
        </authorList>
    </citation>
    <scope>NUCLEOTIDE SEQUENCE</scope>
</reference>
<keyword evidence="3" id="KW-1133">Transmembrane helix</keyword>
<organism evidence="4">
    <name type="scientific">bioreactor metagenome</name>
    <dbReference type="NCBI Taxonomy" id="1076179"/>
    <lineage>
        <taxon>unclassified sequences</taxon>
        <taxon>metagenomes</taxon>
        <taxon>ecological metagenomes</taxon>
    </lineage>
</organism>
<keyword evidence="2" id="KW-0813">Transport</keyword>
<evidence type="ECO:0000313" key="4">
    <source>
        <dbReference type="EMBL" id="MPN03272.1"/>
    </source>
</evidence>
<evidence type="ECO:0000256" key="2">
    <source>
        <dbReference type="ARBA" id="ARBA00022448"/>
    </source>
</evidence>
<evidence type="ECO:0000256" key="3">
    <source>
        <dbReference type="SAM" id="Phobius"/>
    </source>
</evidence>
<accession>A0A645EPS3</accession>
<comment type="caution">
    <text evidence="4">The sequence shown here is derived from an EMBL/GenBank/DDBJ whole genome shotgun (WGS) entry which is preliminary data.</text>
</comment>
<dbReference type="PANTHER" id="PTHR43337">
    <property type="entry name" value="XANTHINE/URACIL PERMEASE C887.17-RELATED"/>
    <property type="match status" value="1"/>
</dbReference>
<dbReference type="EMBL" id="VSSQ01049200">
    <property type="protein sequence ID" value="MPN03272.1"/>
    <property type="molecule type" value="Genomic_DNA"/>
</dbReference>
<evidence type="ECO:0000256" key="1">
    <source>
        <dbReference type="ARBA" id="ARBA00004127"/>
    </source>
</evidence>
<proteinExistence type="predicted"/>
<feature type="transmembrane region" description="Helical" evidence="3">
    <location>
        <begin position="20"/>
        <end position="44"/>
    </location>
</feature>
<name>A0A645EPS3_9ZZZZ</name>
<protein>
    <submittedName>
        <fullName evidence="4">Adenine permease AdeQ</fullName>
    </submittedName>
</protein>
<keyword evidence="3" id="KW-0812">Transmembrane</keyword>
<dbReference type="GO" id="GO:0005345">
    <property type="term" value="F:purine nucleobase transmembrane transporter activity"/>
    <property type="evidence" value="ECO:0007669"/>
    <property type="project" value="TreeGrafter"/>
</dbReference>
<keyword evidence="3" id="KW-0472">Membrane</keyword>
<sequence>MLEPIKEIDLEDWTEALPAFLTIIMMPLAYSISDGMVFGVLSYIILKLFTGKYKELTIPTIVVGAVFVLKFMI</sequence>
<dbReference type="PANTHER" id="PTHR43337:SF1">
    <property type="entry name" value="XANTHINE_URACIL PERMEASE C887.17-RELATED"/>
    <property type="match status" value="1"/>
</dbReference>